<reference evidence="2 4" key="1">
    <citation type="journal article" date="2000" name="Science">
        <title>The genome sequence of Drosophila melanogaster.</title>
        <authorList>
            <person name="Adams M.D."/>
            <person name="Celniker S.E."/>
            <person name="Holt R.A."/>
            <person name="Evans C.A."/>
            <person name="Gocayne J.D."/>
            <person name="Amanatides P.G."/>
            <person name="Scherer S.E."/>
            <person name="Li P.W."/>
            <person name="Hoskins R.A."/>
            <person name="Galle R.F."/>
            <person name="George R.A."/>
            <person name="Lewis S.E."/>
            <person name="Richards S."/>
            <person name="Ashburner M."/>
            <person name="Henderson S.N."/>
            <person name="Sutton G.G."/>
            <person name="Wortman J.R."/>
            <person name="Yandell M.D."/>
            <person name="Zhang Q."/>
            <person name="Chen L.X."/>
            <person name="Brandon R.C."/>
            <person name="Rogers Y.H."/>
            <person name="Blazej R.G."/>
            <person name="Champe M."/>
            <person name="Pfeiffer B.D."/>
            <person name="Wan K.H."/>
            <person name="Doyle C."/>
            <person name="Baxter E.G."/>
            <person name="Helt G."/>
            <person name="Nelson C.R."/>
            <person name="Gabor G.L."/>
            <person name="Abril J.F."/>
            <person name="Agbayani A."/>
            <person name="An H.J."/>
            <person name="Andrews-Pfannkoch C."/>
            <person name="Baldwin D."/>
            <person name="Ballew R.M."/>
            <person name="Basu A."/>
            <person name="Baxendale J."/>
            <person name="Bayraktaroglu L."/>
            <person name="Beasley E.M."/>
            <person name="Beeson K.Y."/>
            <person name="Benos P.V."/>
            <person name="Berman B.P."/>
            <person name="Bhandari D."/>
            <person name="Bolshakov S."/>
            <person name="Borkova D."/>
            <person name="Botchan M.R."/>
            <person name="Bouck J."/>
            <person name="Brokstein P."/>
            <person name="Brottier P."/>
            <person name="Burtis K.C."/>
            <person name="Busam D.A."/>
            <person name="Butler H."/>
            <person name="Cadieu E."/>
            <person name="Center A."/>
            <person name="Chandra I."/>
            <person name="Cherry J.M."/>
            <person name="Cawley S."/>
            <person name="Dahlke C."/>
            <person name="Davenport L.B."/>
            <person name="Davies P."/>
            <person name="de Pablos B."/>
            <person name="Delcher A."/>
            <person name="Deng Z."/>
            <person name="Mays A.D."/>
            <person name="Dew I."/>
            <person name="Dietz S.M."/>
            <person name="Dodson K."/>
            <person name="Doup L.E."/>
            <person name="Downes M."/>
            <person name="Dugan-Rocha S."/>
            <person name="Dunkov B.C."/>
            <person name="Dunn P."/>
            <person name="Durbin K.J."/>
            <person name="Evangelista C.C."/>
            <person name="Ferraz C."/>
            <person name="Ferriera S."/>
            <person name="Fleischmann W."/>
            <person name="Fosler C."/>
            <person name="Gabrielian A.E."/>
            <person name="Garg N.S."/>
            <person name="Gelbart W.M."/>
            <person name="Glasser K."/>
            <person name="Glodek A."/>
            <person name="Gong F."/>
            <person name="Gorrell J.H."/>
            <person name="Gu Z."/>
            <person name="Guan P."/>
            <person name="Harris M."/>
            <person name="Harris N.L."/>
            <person name="Harvey D."/>
            <person name="Heiman T.J."/>
            <person name="Hernandez J.R."/>
            <person name="Houck J."/>
            <person name="Hostin D."/>
            <person name="Houston K.A."/>
            <person name="Howland T.J."/>
            <person name="Wei M.H."/>
            <person name="Ibegwam C."/>
            <person name="Jalali M."/>
            <person name="Kalush F."/>
            <person name="Karpen G.H."/>
            <person name="Ke Z."/>
            <person name="Kennison J.A."/>
            <person name="Ketchum K.A."/>
            <person name="Kimmel B.E."/>
            <person name="Kodira C.D."/>
            <person name="Kraft C."/>
            <person name="Kravitz S."/>
            <person name="Kulp D."/>
            <person name="Lai Z."/>
            <person name="Lasko P."/>
            <person name="Lei Y."/>
            <person name="Levitsky A.A."/>
            <person name="Li J."/>
            <person name="Li Z."/>
            <person name="Liang Y."/>
            <person name="Lin X."/>
            <person name="Liu X."/>
            <person name="Mattei B."/>
            <person name="McIntosh T.C."/>
            <person name="McLeod M.P."/>
            <person name="McPherson D."/>
            <person name="Merkulov G."/>
            <person name="Milshina N.V."/>
            <person name="Mobarry C."/>
            <person name="Morris J."/>
            <person name="Moshrefi A."/>
            <person name="Mount S.M."/>
            <person name="Moy M."/>
            <person name="Murphy B."/>
            <person name="Murphy L."/>
            <person name="Muzny D.M."/>
            <person name="Nelson D.L."/>
            <person name="Nelson D.R."/>
            <person name="Nelson K.A."/>
            <person name="Nixon K."/>
            <person name="Nusskern D.R."/>
            <person name="Pacleb J.M."/>
            <person name="Palazzolo M."/>
            <person name="Pittman G.S."/>
            <person name="Pan S."/>
            <person name="Pollard J."/>
            <person name="Puri V."/>
            <person name="Reese M.G."/>
            <person name="Reinert K."/>
            <person name="Remington K."/>
            <person name="Saunders R.D."/>
            <person name="Scheeler F."/>
            <person name="Shen H."/>
            <person name="Shue B.C."/>
            <person name="Siden-Kiamos I."/>
            <person name="Simpson M."/>
            <person name="Skupski M.P."/>
            <person name="Smith T."/>
            <person name="Spier E."/>
            <person name="Spradling A.C."/>
            <person name="Stapleton M."/>
            <person name="Strong R."/>
            <person name="Sun E."/>
            <person name="Svirskas R."/>
            <person name="Tector C."/>
            <person name="Turner R."/>
            <person name="Venter E."/>
            <person name="Wang A.H."/>
            <person name="Wang X."/>
            <person name="Wang Z.Y."/>
            <person name="Wassarman D.A."/>
            <person name="Weinstock G.M."/>
            <person name="Weissenbach J."/>
            <person name="Williams S.M."/>
            <person name="WoodageT"/>
            <person name="Worley K.C."/>
            <person name="Wu D."/>
            <person name="Yang S."/>
            <person name="Yao Q.A."/>
            <person name="Ye J."/>
            <person name="Yeh R.F."/>
            <person name="Zaveri J.S."/>
            <person name="Zhan M."/>
            <person name="Zhang G."/>
            <person name="Zhao Q."/>
            <person name="Zheng L."/>
            <person name="Zheng X.H."/>
            <person name="Zhong F.N."/>
            <person name="Zhong W."/>
            <person name="Zhou X."/>
            <person name="Zhu S."/>
            <person name="Zhu X."/>
            <person name="Smith H.O."/>
            <person name="Gibbs R.A."/>
            <person name="Myers E.W."/>
            <person name="Rubin G.M."/>
            <person name="Venter J.C."/>
        </authorList>
    </citation>
    <scope>NUCLEOTIDE SEQUENCE [LARGE SCALE GENOMIC DNA]</scope>
    <source>
        <strain evidence="4">Berkeley</strain>
    </source>
</reference>
<dbReference type="OrthoDB" id="10261522at2759"/>
<reference evidence="2 4" key="2">
    <citation type="journal article" date="2002" name="Genome Biol.">
        <title>Finishing a whole-genome shotgun: release 3 of the Drosophila melanogaster euchromatic genome sequence.</title>
        <authorList>
            <person name="Celniker S.E."/>
            <person name="Wheeler D.A."/>
            <person name="Kronmiller B."/>
            <person name="Carlson J.W."/>
            <person name="Halpern A."/>
            <person name="Patel S."/>
            <person name="Adams M."/>
            <person name="Champe M."/>
            <person name="Dugan S.P."/>
            <person name="Frise E."/>
            <person name="Hodgson A."/>
            <person name="George R.A."/>
            <person name="Hoskins R.A."/>
            <person name="Laverty T."/>
            <person name="Muzny D.M."/>
            <person name="Nelson C.R."/>
            <person name="Pacleb J.M."/>
            <person name="Park S."/>
            <person name="Pfeiffer B.D."/>
            <person name="Richards S."/>
            <person name="Sodergren E.J."/>
            <person name="Svirskas R."/>
            <person name="Tabor P.E."/>
            <person name="Wan K."/>
            <person name="Stapleton M."/>
            <person name="Sutton G.G."/>
            <person name="Venter C."/>
            <person name="Weinstock G."/>
            <person name="Scherer S.E."/>
            <person name="Myers E.W."/>
            <person name="Gibbs R.A."/>
            <person name="Rubin G.M."/>
        </authorList>
    </citation>
    <scope>NUCLEOTIDE SEQUENCE [LARGE SCALE GENOMIC DNA]</scope>
    <source>
        <strain evidence="4">Berkeley</strain>
    </source>
</reference>
<evidence type="ECO:0000313" key="4">
    <source>
        <dbReference type="Proteomes" id="UP000000803"/>
    </source>
</evidence>
<keyword evidence="2" id="KW-0378">Hydrolase</keyword>
<reference evidence="2 4" key="5">
    <citation type="journal article" date="2002" name="Genome Biol.">
        <title>Heterochromatic sequences in a Drosophila whole-genome shotgun assembly.</title>
        <authorList>
            <person name="Hoskins R.A."/>
            <person name="Smith C.D."/>
            <person name="Carlson J.W."/>
            <person name="Carvalho A.B."/>
            <person name="Halpern A."/>
            <person name="Kaminker J.S."/>
            <person name="Kennedy C."/>
            <person name="Mungall C.J."/>
            <person name="Sullivan B.A."/>
            <person name="Sutton G.G."/>
            <person name="Yasuhara J.C."/>
            <person name="Wakimoto B.T."/>
            <person name="Myers E.W."/>
            <person name="Celniker S.E."/>
            <person name="Rubin G.M."/>
            <person name="Karpen G.H."/>
        </authorList>
    </citation>
    <scope>NUCLEOTIDE SEQUENCE [LARGE SCALE GENOMIC DNA]</scope>
    <source>
        <strain evidence="4">Berkeley</strain>
    </source>
</reference>
<reference evidence="2 4" key="8">
    <citation type="journal article" date="2007" name="Science">
        <title>Sequence finishing and mapping of Drosophila melanogaster heterochromatin.</title>
        <authorList>
            <person name="Hoskins R.A."/>
            <person name="Carlson J.W."/>
            <person name="Kennedy C."/>
            <person name="Acevedo D."/>
            <person name="Evans-Holm M."/>
            <person name="Frise E."/>
            <person name="Wan K.H."/>
            <person name="Park S."/>
            <person name="Mendez-Lago M."/>
            <person name="Rossi F."/>
            <person name="Villasante A."/>
            <person name="Dimitri P."/>
            <person name="Karpen G.H."/>
            <person name="Celniker S.E."/>
        </authorList>
    </citation>
    <scope>NUCLEOTIDE SEQUENCE [LARGE SCALE GENOMIC DNA]</scope>
    <source>
        <strain evidence="4">Berkeley</strain>
    </source>
</reference>
<reference evidence="2 4" key="6">
    <citation type="journal article" date="2005" name="PLoS Comput. Biol.">
        <title>Combined evidence annotation of transposable elements in genome sequences.</title>
        <authorList>
            <person name="Quesneville H."/>
            <person name="Bergman C.M."/>
            <person name="Andrieu O."/>
            <person name="Autard D."/>
            <person name="Nouaud D."/>
            <person name="Ashburner M."/>
            <person name="Anxolabehere D."/>
        </authorList>
    </citation>
    <scope>NUCLEOTIDE SEQUENCE [LARGE SCALE GENOMIC DNA]</scope>
    <source>
        <strain evidence="4">Berkeley</strain>
    </source>
</reference>
<dbReference type="GO" id="GO:0016787">
    <property type="term" value="F:hydrolase activity"/>
    <property type="evidence" value="ECO:0007669"/>
    <property type="project" value="UniProtKB-KW"/>
</dbReference>
<dbReference type="VEuPathDB" id="VectorBase:FBgn0039958"/>
<dbReference type="FlyBase" id="FBgn0039958">
    <property type="gene designation" value="CG12567"/>
</dbReference>
<dbReference type="ExpressionAtlas" id="D2A6J3">
    <property type="expression patterns" value="baseline and differential"/>
</dbReference>
<dbReference type="EMBL" id="AE014134">
    <property type="protein sequence ID" value="EFA98684.1"/>
    <property type="molecule type" value="Genomic_DNA"/>
</dbReference>
<dbReference type="Gene3D" id="3.30.750.160">
    <property type="match status" value="1"/>
</dbReference>
<evidence type="ECO:0000313" key="3">
    <source>
        <dbReference type="FlyBase" id="FBgn0039958"/>
    </source>
</evidence>
<dbReference type="DNASU" id="3355094"/>
<proteinExistence type="predicted"/>
<accession>D2A6J3</accession>
<protein>
    <submittedName>
        <fullName evidence="2">Uncharacterized protein, isoform E</fullName>
        <ecNumber evidence="2">3.6.1.58</ecNumber>
    </submittedName>
</protein>
<reference key="9">
    <citation type="submission" date="2009-01" db="EMBL/GenBank/DDBJ databases">
        <authorList>
            <consortium name="FlyBase"/>
        </authorList>
    </citation>
    <scope>NUCLEOTIDE SEQUENCE</scope>
</reference>
<reference evidence="2 4" key="3">
    <citation type="journal article" date="2002" name="Genome Biol.">
        <title>Annotation of the Drosophila melanogaster euchromatic genome: a systematic review.</title>
        <authorList>
            <person name="Misra S."/>
            <person name="Crosby M.A."/>
            <person name="Mungall C.J."/>
            <person name="Matthews B.B."/>
            <person name="Campbell K.S."/>
            <person name="Hradecky P."/>
            <person name="Huang Y."/>
            <person name="Kaminker J.S."/>
            <person name="Millburn G.H."/>
            <person name="Prochnik S.E."/>
            <person name="Smith C.D."/>
            <person name="Tupy J.L."/>
            <person name="Whitfied E.J."/>
            <person name="Bayraktaroglu L."/>
            <person name="Berman B.P."/>
            <person name="Bettencourt B.R."/>
            <person name="Celniker S.E."/>
            <person name="de Grey A.D."/>
            <person name="Drysdale R.A."/>
            <person name="Harris N.L."/>
            <person name="Richter J."/>
            <person name="Russo S."/>
            <person name="Schroeder A.J."/>
            <person name="Shu S.Q."/>
            <person name="Stapleton M."/>
            <person name="Yamada C."/>
            <person name="Ashburner M."/>
            <person name="Gelbart W.M."/>
            <person name="Rubin G.M."/>
            <person name="Lewis S.E."/>
        </authorList>
    </citation>
    <scope>GENOME REANNOTATION</scope>
    <source>
        <strain evidence="4">Berkeley</strain>
    </source>
</reference>
<dbReference type="RefSeq" id="NP_001163834.1">
    <property type="nucleotide sequence ID" value="NM_001170363.2"/>
</dbReference>
<keyword evidence="4" id="KW-1185">Reference proteome</keyword>
<reference evidence="2 4" key="7">
    <citation type="journal article" date="2007" name="Science">
        <title>The Release 5.1 annotation of Drosophila melanogaster heterochromatin.</title>
        <authorList>
            <person name="Smith C.D."/>
            <person name="Shu S."/>
            <person name="Mungall C.J."/>
            <person name="Karpen G.H."/>
        </authorList>
    </citation>
    <scope>NUCLEOTIDE SEQUENCE [LARGE SCALE GENOMIC DNA]</scope>
    <source>
        <strain evidence="4">Berkeley</strain>
    </source>
</reference>
<reference evidence="2 4" key="11">
    <citation type="journal article" date="2015" name="G3 (Bethesda)">
        <title>Gene Model Annotations for Drosophila melanogaster: The Rule-Benders.</title>
        <authorList>
            <consortium name="FlyBase Consortium"/>
            <person name="Crosby M.A."/>
            <person name="Gramates L.S."/>
            <person name="Dos Santos G."/>
            <person name="Matthews B.B."/>
            <person name="St Pierre S.E."/>
            <person name="Zhou P."/>
            <person name="Schroeder A.J."/>
            <person name="Falls K."/>
            <person name="Emmert D.B."/>
            <person name="Russo S.M."/>
            <person name="Gelbart W.M."/>
            <person name="null"/>
        </authorList>
    </citation>
    <scope>NUCLEOTIDE SEQUENCE [LARGE SCALE GENOMIC DNA]</scope>
    <source>
        <strain evidence="4">Berkeley</strain>
    </source>
</reference>
<dbReference type="Pfam" id="PF15916">
    <property type="entry name" value="DUF4743"/>
    <property type="match status" value="1"/>
</dbReference>
<reference evidence="2 4" key="4">
    <citation type="journal article" date="2002" name="Genome Biol.">
        <title>The transposable elements of the Drosophila melanogaster euchromatin: a genomics perspective.</title>
        <authorList>
            <person name="Kaminker J.S."/>
            <person name="Bergman C.M."/>
            <person name="Kronmiller B."/>
            <person name="Carlson J."/>
            <person name="Svirskas R."/>
            <person name="Patel S."/>
            <person name="Frise E."/>
            <person name="Wheeler D.A."/>
            <person name="Lewis S.E."/>
            <person name="Rubin G.M."/>
            <person name="Ashburner M."/>
            <person name="Celniker S.E."/>
        </authorList>
    </citation>
    <scope>NUCLEOTIDE SEQUENCE [LARGE SCALE GENOMIC DNA]</scope>
    <source>
        <strain evidence="4">Berkeley</strain>
    </source>
</reference>
<feature type="domain" description="DUF4743" evidence="1">
    <location>
        <begin position="12"/>
        <end position="65"/>
    </location>
</feature>
<dbReference type="GeneID" id="3355094"/>
<dbReference type="EC" id="3.6.1.58" evidence="2"/>
<dbReference type="HOGENOM" id="CLU_2760453_0_0_1"/>
<evidence type="ECO:0000259" key="1">
    <source>
        <dbReference type="Pfam" id="PF15916"/>
    </source>
</evidence>
<dbReference type="Proteomes" id="UP000000803">
    <property type="component" value="Chromosome 2L"/>
</dbReference>
<reference evidence="2 4" key="10">
    <citation type="journal article" date="2015" name="G3 (Bethesda)">
        <title>Gene Model Annotations for Drosophila melanogaster: Impact of High-Throughput Data.</title>
        <authorList>
            <consortium name="FlyBase Consortium"/>
            <person name="Matthews B.B."/>
            <person name="Dos Santos G."/>
            <person name="Crosby M.A."/>
            <person name="Emmert D.B."/>
            <person name="St Pierre S.E."/>
            <person name="Gramates L.S."/>
            <person name="Zhou P."/>
            <person name="Schroeder A.J."/>
            <person name="Falls K."/>
            <person name="Strelets V."/>
            <person name="Russo S.M."/>
            <person name="Gelbart W.M."/>
            <person name="null"/>
        </authorList>
    </citation>
    <scope>NUCLEOTIDE SEQUENCE [LARGE SCALE GENOMIC DNA]</scope>
    <source>
        <strain evidence="4">Berkeley</strain>
    </source>
</reference>
<name>D2A6J3_DROME</name>
<dbReference type="Bgee" id="FBgn0039958">
    <property type="expression patterns" value="Expressed in cleaving embryo and 229 other cell types or tissues"/>
</dbReference>
<reference evidence="2 4" key="12">
    <citation type="journal article" date="2015" name="Genome Res.">
        <title>The Release 6 reference sequence of the Drosophila melanogaster genome.</title>
        <authorList>
            <person name="Hoskins R.A."/>
            <person name="Carlson J.W."/>
            <person name="Wan K.H."/>
            <person name="Park S."/>
            <person name="Mendez I."/>
            <person name="Galle S.E."/>
            <person name="Booth B.W."/>
            <person name="Pfeiffer B.D."/>
            <person name="George R.A."/>
            <person name="Svirskas R."/>
            <person name="Krzywinski M."/>
            <person name="Schein J."/>
            <person name="Accardo M.C."/>
            <person name="Damia E."/>
            <person name="Messina G."/>
            <person name="Mendez-Lago M."/>
            <person name="de Pablos B."/>
            <person name="Demakova O.V."/>
            <person name="Andreyeva E.N."/>
            <person name="Boldyreva L.V."/>
            <person name="Marra M."/>
            <person name="Carvalho A.B."/>
            <person name="Dimitri P."/>
            <person name="Villasante A."/>
            <person name="Zhimulev I.F."/>
            <person name="Rubin G.M."/>
            <person name="Karpen G.H."/>
            <person name="Celniker S.E."/>
        </authorList>
    </citation>
    <scope>NUCLEOTIDE SEQUENCE [LARGE SCALE GENOMIC DNA]</scope>
    <source>
        <strain evidence="4">Berkeley</strain>
    </source>
</reference>
<organism evidence="2 4">
    <name type="scientific">Drosophila melanogaster</name>
    <name type="common">Fruit fly</name>
    <dbReference type="NCBI Taxonomy" id="7227"/>
    <lineage>
        <taxon>Eukaryota</taxon>
        <taxon>Metazoa</taxon>
        <taxon>Ecdysozoa</taxon>
        <taxon>Arthropoda</taxon>
        <taxon>Hexapoda</taxon>
        <taxon>Insecta</taxon>
        <taxon>Pterygota</taxon>
        <taxon>Neoptera</taxon>
        <taxon>Endopterygota</taxon>
        <taxon>Diptera</taxon>
        <taxon>Brachycera</taxon>
        <taxon>Muscomorpha</taxon>
        <taxon>Ephydroidea</taxon>
        <taxon>Drosophilidae</taxon>
        <taxon>Drosophila</taxon>
        <taxon>Sophophora</taxon>
    </lineage>
</organism>
<sequence>MSSTEVKLSRLLILAQKFNNFYLSGIHKCDIRPFVVEGKQVGLIKSDVLKHLEKYPEVFCIRACEQTKQVSQIYI</sequence>
<dbReference type="AlphaFoldDB" id="D2A6J3"/>
<dbReference type="AGR" id="FB:FBgn0039958"/>
<dbReference type="SMR" id="D2A6J3"/>
<gene>
    <name evidence="2" type="primary">Dmel\CG12567</name>
    <name evidence="2 3" type="ORF">CG12567</name>
    <name evidence="2" type="ORF">Dmel_CG12567</name>
</gene>
<evidence type="ECO:0000313" key="2">
    <source>
        <dbReference type="EMBL" id="EFA98684.1"/>
    </source>
</evidence>
<dbReference type="InterPro" id="IPR031804">
    <property type="entry name" value="DUF4743"/>
</dbReference>
<dbReference type="BioGRID-ORCS" id="3355094">
    <property type="hits" value="0 hits in 3 CRISPR screens"/>
</dbReference>